<keyword evidence="1" id="KW-0677">Repeat</keyword>
<dbReference type="Pfam" id="PF10373">
    <property type="entry name" value="EST1_DNA_bind"/>
    <property type="match status" value="1"/>
</dbReference>
<evidence type="ECO:0008006" key="7">
    <source>
        <dbReference type="Google" id="ProtNLM"/>
    </source>
</evidence>
<dbReference type="Pfam" id="PF10374">
    <property type="entry name" value="EST1"/>
    <property type="match status" value="1"/>
</dbReference>
<dbReference type="PANTHER" id="PTHR15696:SF25">
    <property type="entry name" value="OS08G0305300 PROTEIN"/>
    <property type="match status" value="1"/>
</dbReference>
<dbReference type="GO" id="GO:0000184">
    <property type="term" value="P:nuclear-transcribed mRNA catabolic process, nonsense-mediated decay"/>
    <property type="evidence" value="ECO:0007669"/>
    <property type="project" value="TreeGrafter"/>
</dbReference>
<dbReference type="Proteomes" id="UP000249390">
    <property type="component" value="Unassembled WGS sequence"/>
</dbReference>
<dbReference type="GO" id="GO:0005697">
    <property type="term" value="C:telomerase holoenzyme complex"/>
    <property type="evidence" value="ECO:0007669"/>
    <property type="project" value="TreeGrafter"/>
</dbReference>
<gene>
    <name evidence="5" type="ORF">DM860_000959</name>
</gene>
<proteinExistence type="predicted"/>
<evidence type="ECO:0000256" key="1">
    <source>
        <dbReference type="ARBA" id="ARBA00022737"/>
    </source>
</evidence>
<feature type="domain" description="Telomerase activating protein Est1-like N-terminal" evidence="4">
    <location>
        <begin position="98"/>
        <end position="225"/>
    </location>
</feature>
<keyword evidence="6" id="KW-1185">Reference proteome</keyword>
<protein>
    <recommendedName>
        <fullName evidence="7">DNA/RNA-binding domain-containing protein</fullName>
    </recommendedName>
</protein>
<dbReference type="GO" id="GO:0070034">
    <property type="term" value="F:telomerase RNA binding"/>
    <property type="evidence" value="ECO:0007669"/>
    <property type="project" value="TreeGrafter"/>
</dbReference>
<evidence type="ECO:0000259" key="4">
    <source>
        <dbReference type="Pfam" id="PF10374"/>
    </source>
</evidence>
<dbReference type="FunFam" id="1.25.40.10:FF:000225">
    <property type="entry name" value="Protein SMG7"/>
    <property type="match status" value="1"/>
</dbReference>
<feature type="domain" description="DNA/RNA-binding" evidence="3">
    <location>
        <begin position="238"/>
        <end position="572"/>
    </location>
</feature>
<accession>A0A328DW87</accession>
<dbReference type="InterPro" id="IPR018834">
    <property type="entry name" value="DNA/RNA-bd_Est1-type"/>
</dbReference>
<name>A0A328DW87_9ASTE</name>
<dbReference type="PANTHER" id="PTHR15696">
    <property type="entry name" value="SMG-7 SUPPRESSOR WITH MORPHOLOGICAL EFFECT ON GENITALIA PROTEIN 7"/>
    <property type="match status" value="1"/>
</dbReference>
<dbReference type="GO" id="GO:0042162">
    <property type="term" value="F:telomeric DNA binding"/>
    <property type="evidence" value="ECO:0007669"/>
    <property type="project" value="TreeGrafter"/>
</dbReference>
<sequence>MTIPMDNSVDHLSLERAQRLLEKNVELNIQLRKAARDRTPSDHNAWQQMRPFQNVELENKLKKAAQDRTPDHNAWQHMRENYEAIILENHAFSKRHEIEHKLWQLHHRRIEELRACLNAALSAPGPAKSENGKGPVRGGQGPDQVKKIHMEFKMFLSEATGFYHDLMLKIRAKYGLPLGYFSDDPENKIMSSKDGSNSADMKNCRISCHQCLIYLGDLARYKSLYGEGDSKALDFSAASSYYMQASSLWPASGSPHHQLAILANYCGDELVATYRYFRSLSAEIPVLNTARDNLIIAFERNRQKYLQLLRDARSSVKAPLVRGVVKGRGKGDPRLPQKEEIADPHPAKVRASSLNDVFKVFSTRFVRLNGILFTRTSLETFGEVLSVVKSDLLELLCSGPDEKCSFGLDDAECRLAVVRLVAILIFTVYNVNREAENQSYAEILQRPVLLQNAYTAVFEFMGHVVERCGQLNEPAASYLLPGIMVFVEWLACHEDIAVGNEPGETQAKARSFFWSNCVLFLNKLLSSGSKFIDEDEDEICFFNMSKYDEAETGNRLALPEDFELRGFLPLVPAQLILDFSRSYSFGGDGGSKGRKVRIQRLVAAGKALANVVRVGQYGVYFDTKSRKFVIGSKTKMSDDYWPANTSEISKAVENTLEDPVPVVGALPPNNQACTQGGEEDEDEVIVFQPAISENLTDGLIPNMTTSHIPVSLGANAGINTGSVLSSGFDRLLQSGFNPMPSCDANSDAQHVSFIQSNCDMWSLGQSGFSNGLANLNLKENGCTKLDLQDYSRVTQDAAYSVPFPQSISFTSADDSNNNNDPVQLSKGYLETKLNSISVPGLDCTSSRPASIASTGAKKNPVTRPIRHLGPPPGFGSVALKATDDSSSAMSLNYEHTHTPIDDYRWLDGYQLPSTIPDIGLNSSIIDHSMHQYHLANKSNSNSMGMVGFPFPGKQVPSMYPQTENKNGWPELQMSEQMKMYQEQHQQQLRRGNQQTAALPQQYQEQSLWEGGRFFV</sequence>
<dbReference type="SUPFAM" id="SSF48452">
    <property type="entry name" value="TPR-like"/>
    <property type="match status" value="1"/>
</dbReference>
<dbReference type="InterPro" id="IPR011990">
    <property type="entry name" value="TPR-like_helical_dom_sf"/>
</dbReference>
<evidence type="ECO:0000256" key="2">
    <source>
        <dbReference type="SAM" id="MobiDB-lite"/>
    </source>
</evidence>
<dbReference type="InterPro" id="IPR019458">
    <property type="entry name" value="Est1-like_N"/>
</dbReference>
<organism evidence="5 6">
    <name type="scientific">Cuscuta australis</name>
    <dbReference type="NCBI Taxonomy" id="267555"/>
    <lineage>
        <taxon>Eukaryota</taxon>
        <taxon>Viridiplantae</taxon>
        <taxon>Streptophyta</taxon>
        <taxon>Embryophyta</taxon>
        <taxon>Tracheophyta</taxon>
        <taxon>Spermatophyta</taxon>
        <taxon>Magnoliopsida</taxon>
        <taxon>eudicotyledons</taxon>
        <taxon>Gunneridae</taxon>
        <taxon>Pentapetalae</taxon>
        <taxon>asterids</taxon>
        <taxon>lamiids</taxon>
        <taxon>Solanales</taxon>
        <taxon>Convolvulaceae</taxon>
        <taxon>Cuscuteae</taxon>
        <taxon>Cuscuta</taxon>
        <taxon>Cuscuta subgen. Grammica</taxon>
        <taxon>Cuscuta sect. Cleistogrammica</taxon>
    </lineage>
</organism>
<feature type="region of interest" description="Disordered" evidence="2">
    <location>
        <begin position="846"/>
        <end position="872"/>
    </location>
</feature>
<reference evidence="5 6" key="1">
    <citation type="submission" date="2018-06" db="EMBL/GenBank/DDBJ databases">
        <title>The Genome of Cuscuta australis (Dodder) Provides Insight into the Evolution of Plant Parasitism.</title>
        <authorList>
            <person name="Liu H."/>
        </authorList>
    </citation>
    <scope>NUCLEOTIDE SEQUENCE [LARGE SCALE GENOMIC DNA]</scope>
    <source>
        <strain evidence="6">cv. Yunnan</strain>
        <tissue evidence="5">Vines</tissue>
    </source>
</reference>
<dbReference type="AlphaFoldDB" id="A0A328DW87"/>
<evidence type="ECO:0000259" key="3">
    <source>
        <dbReference type="Pfam" id="PF10373"/>
    </source>
</evidence>
<dbReference type="InterPro" id="IPR045153">
    <property type="entry name" value="Est1/Ebs1-like"/>
</dbReference>
<comment type="caution">
    <text evidence="5">The sequence shown here is derived from an EMBL/GenBank/DDBJ whole genome shotgun (WGS) entry which is preliminary data.</text>
</comment>
<evidence type="ECO:0000313" key="5">
    <source>
        <dbReference type="EMBL" id="RAL48639.1"/>
    </source>
</evidence>
<dbReference type="Gene3D" id="1.25.40.10">
    <property type="entry name" value="Tetratricopeptide repeat domain"/>
    <property type="match status" value="1"/>
</dbReference>
<dbReference type="EMBL" id="NQVE01000097">
    <property type="protein sequence ID" value="RAL48639.1"/>
    <property type="molecule type" value="Genomic_DNA"/>
</dbReference>
<evidence type="ECO:0000313" key="6">
    <source>
        <dbReference type="Proteomes" id="UP000249390"/>
    </source>
</evidence>